<keyword evidence="7" id="KW-0539">Nucleus</keyword>
<dbReference type="FunCoup" id="A0A1V9XXG6">
    <property type="interactions" value="2065"/>
</dbReference>
<dbReference type="InterPro" id="IPR042451">
    <property type="entry name" value="ZPR1_A/B_dom"/>
</dbReference>
<organism evidence="9 10">
    <name type="scientific">Tropilaelaps mercedesae</name>
    <dbReference type="NCBI Taxonomy" id="418985"/>
    <lineage>
        <taxon>Eukaryota</taxon>
        <taxon>Metazoa</taxon>
        <taxon>Ecdysozoa</taxon>
        <taxon>Arthropoda</taxon>
        <taxon>Chelicerata</taxon>
        <taxon>Arachnida</taxon>
        <taxon>Acari</taxon>
        <taxon>Parasitiformes</taxon>
        <taxon>Mesostigmata</taxon>
        <taxon>Gamasina</taxon>
        <taxon>Dermanyssoidea</taxon>
        <taxon>Laelapidae</taxon>
        <taxon>Tropilaelaps</taxon>
    </lineage>
</organism>
<dbReference type="Gene3D" id="2.60.120.1040">
    <property type="entry name" value="ZPR1, A/B domain"/>
    <property type="match status" value="2"/>
</dbReference>
<dbReference type="Pfam" id="PF22794">
    <property type="entry name" value="jr-ZPR1"/>
    <property type="match status" value="2"/>
</dbReference>
<dbReference type="FunFam" id="2.20.25.420:FF:000002">
    <property type="entry name" value="Zinc finger protein ZPR1"/>
    <property type="match status" value="1"/>
</dbReference>
<dbReference type="AlphaFoldDB" id="A0A1V9XXG6"/>
<dbReference type="EMBL" id="MNPL01002597">
    <property type="protein sequence ID" value="OQR78141.1"/>
    <property type="molecule type" value="Genomic_DNA"/>
</dbReference>
<evidence type="ECO:0000256" key="1">
    <source>
        <dbReference type="ARBA" id="ARBA00004123"/>
    </source>
</evidence>
<dbReference type="PANTHER" id="PTHR10876:SF0">
    <property type="entry name" value="ZINC FINGER PROTEIN ZPR1"/>
    <property type="match status" value="1"/>
</dbReference>
<evidence type="ECO:0000256" key="4">
    <source>
        <dbReference type="ARBA" id="ARBA00022737"/>
    </source>
</evidence>
<dbReference type="NCBIfam" id="TIGR00310">
    <property type="entry name" value="ZPR1_znf"/>
    <property type="match status" value="2"/>
</dbReference>
<evidence type="ECO:0000259" key="8">
    <source>
        <dbReference type="SMART" id="SM00709"/>
    </source>
</evidence>
<evidence type="ECO:0000256" key="7">
    <source>
        <dbReference type="ARBA" id="ARBA00023242"/>
    </source>
</evidence>
<dbReference type="GO" id="GO:0008270">
    <property type="term" value="F:zinc ion binding"/>
    <property type="evidence" value="ECO:0007669"/>
    <property type="project" value="UniProtKB-KW"/>
</dbReference>
<dbReference type="Proteomes" id="UP000192247">
    <property type="component" value="Unassembled WGS sequence"/>
</dbReference>
<evidence type="ECO:0000256" key="6">
    <source>
        <dbReference type="ARBA" id="ARBA00022833"/>
    </source>
</evidence>
<dbReference type="STRING" id="418985.A0A1V9XXG6"/>
<proteinExistence type="inferred from homology"/>
<accession>A0A1V9XXG6</accession>
<reference evidence="9 10" key="1">
    <citation type="journal article" date="2017" name="Gigascience">
        <title>Draft genome of the honey bee ectoparasitic mite, Tropilaelaps mercedesae, is shaped by the parasitic life history.</title>
        <authorList>
            <person name="Dong X."/>
            <person name="Armstrong S.D."/>
            <person name="Xia D."/>
            <person name="Makepeace B.L."/>
            <person name="Darby A.C."/>
            <person name="Kadowaki T."/>
        </authorList>
    </citation>
    <scope>NUCLEOTIDE SEQUENCE [LARGE SCALE GENOMIC DNA]</scope>
    <source>
        <strain evidence="9">Wuxi-XJTLU</strain>
    </source>
</reference>
<dbReference type="SMART" id="SM00709">
    <property type="entry name" value="Zpr1"/>
    <property type="match status" value="2"/>
</dbReference>
<dbReference type="Pfam" id="PF03367">
    <property type="entry name" value="Zn_ribbon_ZPR1"/>
    <property type="match status" value="2"/>
</dbReference>
<dbReference type="InterPro" id="IPR056180">
    <property type="entry name" value="ZPR1_jr_dom"/>
</dbReference>
<gene>
    <name evidence="9" type="ORF">BIW11_06607</name>
</gene>
<keyword evidence="10" id="KW-1185">Reference proteome</keyword>
<feature type="domain" description="Zinc finger ZPR1-type" evidence="8">
    <location>
        <begin position="26"/>
        <end position="183"/>
    </location>
</feature>
<sequence length="444" mass="50088">MCSAGDEVFKDLKADEVDDEVTTMESLCLNCYSQGETRLLLTKIPFYKEVVLMSFHCNHCSWSNNELQSASEFQERGHKLDLTVRYKRDLDRQVVKTEYASLCIPEVEFEVEERTQPGLVTTIEGLIDRPIQGVRQILTSTAVDAETIEKLTSFVQKMEELKEVKKPFHFIIEDASGNSFIQNPYHPEKDLQLVESHFRRTVEQNVMLGLPPDGGAYSAGPSENQEGENLEEANLREEVHSFAIRCPECQAPATTKMKLTDIPHFKEVVIMAMCCEICGHKTNEVKSGGGIEPKGKRIELALRNSVDLTRDVLKSETCTLEIPELEFEVGAGLIAGKFTTVEGLLEDVISQLGRDNPFLQGDSATEETKGRLEKFTARLVAIKELRERCTIVLDDPCGNSYVQNLVAPKEDPQLHITHYERTFEQNEELGLNDMKVEGYEEDSN</sequence>
<dbReference type="FunFam" id="2.60.120.1040:FF:000001">
    <property type="entry name" value="Zinc finger protein ZPR1"/>
    <property type="match status" value="1"/>
</dbReference>
<name>A0A1V9XXG6_9ACAR</name>
<evidence type="ECO:0000256" key="3">
    <source>
        <dbReference type="ARBA" id="ARBA00022723"/>
    </source>
</evidence>
<evidence type="ECO:0000256" key="2">
    <source>
        <dbReference type="ARBA" id="ARBA00008354"/>
    </source>
</evidence>
<dbReference type="InParanoid" id="A0A1V9XXG6"/>
<keyword evidence="3" id="KW-0479">Metal-binding</keyword>
<dbReference type="OrthoDB" id="308464at2759"/>
<comment type="subcellular location">
    <subcellularLocation>
        <location evidence="1">Nucleus</location>
    </subcellularLocation>
</comment>
<comment type="caution">
    <text evidence="9">The sequence shown here is derived from an EMBL/GenBank/DDBJ whole genome shotgun (WGS) entry which is preliminary data.</text>
</comment>
<protein>
    <submittedName>
        <fullName evidence="9">Zinc finger protein-like</fullName>
    </submittedName>
</protein>
<dbReference type="InterPro" id="IPR040141">
    <property type="entry name" value="ZPR1"/>
</dbReference>
<evidence type="ECO:0000313" key="9">
    <source>
        <dbReference type="EMBL" id="OQR78141.1"/>
    </source>
</evidence>
<keyword evidence="4" id="KW-0677">Repeat</keyword>
<dbReference type="InterPro" id="IPR042452">
    <property type="entry name" value="ZPR1_Znf1/2"/>
</dbReference>
<dbReference type="Gene3D" id="2.20.25.420">
    <property type="entry name" value="ZPR1, zinc finger domain"/>
    <property type="match status" value="2"/>
</dbReference>
<dbReference type="PANTHER" id="PTHR10876">
    <property type="entry name" value="ZINC FINGER PROTEIN ZPR1"/>
    <property type="match status" value="1"/>
</dbReference>
<keyword evidence="6" id="KW-0862">Zinc</keyword>
<comment type="similarity">
    <text evidence="2">Belongs to the ZPR1 family.</text>
</comment>
<feature type="domain" description="Zinc finger ZPR1-type" evidence="8">
    <location>
        <begin position="244"/>
        <end position="404"/>
    </location>
</feature>
<dbReference type="GO" id="GO:0005634">
    <property type="term" value="C:nucleus"/>
    <property type="evidence" value="ECO:0007669"/>
    <property type="project" value="UniProtKB-SubCell"/>
</dbReference>
<dbReference type="InterPro" id="IPR004457">
    <property type="entry name" value="Znf_ZPR1"/>
</dbReference>
<evidence type="ECO:0000256" key="5">
    <source>
        <dbReference type="ARBA" id="ARBA00022771"/>
    </source>
</evidence>
<evidence type="ECO:0000313" key="10">
    <source>
        <dbReference type="Proteomes" id="UP000192247"/>
    </source>
</evidence>
<dbReference type="FunFam" id="2.20.25.420:FF:000001">
    <property type="entry name" value="Zinc finger protein ZPR1"/>
    <property type="match status" value="1"/>
</dbReference>
<keyword evidence="5" id="KW-0863">Zinc-finger</keyword>